<dbReference type="SUPFAM" id="SSF49265">
    <property type="entry name" value="Fibronectin type III"/>
    <property type="match status" value="1"/>
</dbReference>
<accession>X0W391</accession>
<feature type="domain" description="Thioredoxin" evidence="1">
    <location>
        <begin position="212"/>
        <end position="254"/>
    </location>
</feature>
<dbReference type="InterPro" id="IPR036249">
    <property type="entry name" value="Thioredoxin-like_sf"/>
</dbReference>
<sequence>NNTDGDLFQCQARYSCIERGGEGEGNIDGDPLFVDTDSGNYHLRSERGRYWPAHDVWVLDKVTSPCVDGGDPNADYSGEPVPNGGRINMGAYGGTPEASLSPWQIPLPLLPDQASNPNPADGAVGVETNIILSWTAGLNTIWHEVYFGTNPTPGAAELVSEQQTDTTFQFIPGLTPHTTFYWRVDEINYIGKTTGEIWTFTTGSVLPPPAGIIELTDATFDQIVLSSDVPVLVDFYADWCPYSRMMDPIIEEIA</sequence>
<reference evidence="3" key="1">
    <citation type="journal article" date="2014" name="Front. Microbiol.">
        <title>High frequency of phylogenetically diverse reductive dehalogenase-homologous genes in deep subseafloor sedimentary metagenomes.</title>
        <authorList>
            <person name="Kawai M."/>
            <person name="Futagami T."/>
            <person name="Toyoda A."/>
            <person name="Takaki Y."/>
            <person name="Nishi S."/>
            <person name="Hori S."/>
            <person name="Arai W."/>
            <person name="Tsubouchi T."/>
            <person name="Morono Y."/>
            <person name="Uchiyama I."/>
            <person name="Ito T."/>
            <person name="Fujiyama A."/>
            <person name="Inagaki F."/>
            <person name="Takami H."/>
        </authorList>
    </citation>
    <scope>NUCLEOTIDE SEQUENCE</scope>
    <source>
        <strain evidence="3">Expedition CK06-06</strain>
    </source>
</reference>
<dbReference type="InterPro" id="IPR013766">
    <property type="entry name" value="Thioredoxin_domain"/>
</dbReference>
<dbReference type="Pfam" id="PF08480">
    <property type="entry name" value="Disaggr_assoc"/>
    <property type="match status" value="1"/>
</dbReference>
<evidence type="ECO:0000313" key="3">
    <source>
        <dbReference type="EMBL" id="GAG19078.1"/>
    </source>
</evidence>
<protein>
    <recommendedName>
        <fullName evidence="4">Thioredoxin domain-containing protein</fullName>
    </recommendedName>
</protein>
<dbReference type="AlphaFoldDB" id="X0W391"/>
<dbReference type="PANTHER" id="PTHR45663">
    <property type="entry name" value="GEO12009P1"/>
    <property type="match status" value="1"/>
</dbReference>
<dbReference type="InterPro" id="IPR013783">
    <property type="entry name" value="Ig-like_fold"/>
</dbReference>
<name>X0W391_9ZZZZ</name>
<evidence type="ECO:0000259" key="2">
    <source>
        <dbReference type="Pfam" id="PF08480"/>
    </source>
</evidence>
<feature type="non-terminal residue" evidence="3">
    <location>
        <position position="1"/>
    </location>
</feature>
<evidence type="ECO:0008006" key="4">
    <source>
        <dbReference type="Google" id="ProtNLM"/>
    </source>
</evidence>
<dbReference type="InterPro" id="IPR036116">
    <property type="entry name" value="FN3_sf"/>
</dbReference>
<dbReference type="GO" id="GO:0015035">
    <property type="term" value="F:protein-disulfide reductase activity"/>
    <property type="evidence" value="ECO:0007669"/>
    <property type="project" value="TreeGrafter"/>
</dbReference>
<organism evidence="3">
    <name type="scientific">marine sediment metagenome</name>
    <dbReference type="NCBI Taxonomy" id="412755"/>
    <lineage>
        <taxon>unclassified sequences</taxon>
        <taxon>metagenomes</taxon>
        <taxon>ecological metagenomes</taxon>
    </lineage>
</organism>
<dbReference type="Gene3D" id="3.40.30.10">
    <property type="entry name" value="Glutaredoxin"/>
    <property type="match status" value="1"/>
</dbReference>
<dbReference type="GO" id="GO:0005737">
    <property type="term" value="C:cytoplasm"/>
    <property type="evidence" value="ECO:0007669"/>
    <property type="project" value="TreeGrafter"/>
</dbReference>
<feature type="domain" description="Disaggregatase-related" evidence="2">
    <location>
        <begin position="23"/>
        <end position="70"/>
    </location>
</feature>
<dbReference type="SUPFAM" id="SSF52833">
    <property type="entry name" value="Thioredoxin-like"/>
    <property type="match status" value="1"/>
</dbReference>
<dbReference type="PANTHER" id="PTHR45663:SF11">
    <property type="entry name" value="GEO12009P1"/>
    <property type="match status" value="1"/>
</dbReference>
<dbReference type="Gene3D" id="2.60.40.10">
    <property type="entry name" value="Immunoglobulins"/>
    <property type="match status" value="1"/>
</dbReference>
<comment type="caution">
    <text evidence="3">The sequence shown here is derived from an EMBL/GenBank/DDBJ whole genome shotgun (WGS) entry which is preliminary data.</text>
</comment>
<dbReference type="InterPro" id="IPR013687">
    <property type="entry name" value="Disaggr-rel"/>
</dbReference>
<proteinExistence type="predicted"/>
<dbReference type="EMBL" id="BARS01039455">
    <property type="protein sequence ID" value="GAG19078.1"/>
    <property type="molecule type" value="Genomic_DNA"/>
</dbReference>
<gene>
    <name evidence="3" type="ORF">S01H1_60238</name>
</gene>
<feature type="non-terminal residue" evidence="3">
    <location>
        <position position="254"/>
    </location>
</feature>
<evidence type="ECO:0000259" key="1">
    <source>
        <dbReference type="Pfam" id="PF00085"/>
    </source>
</evidence>
<dbReference type="Pfam" id="PF00085">
    <property type="entry name" value="Thioredoxin"/>
    <property type="match status" value="1"/>
</dbReference>